<gene>
    <name evidence="2" type="ORF">PIB30_088009</name>
</gene>
<dbReference type="Proteomes" id="UP001341840">
    <property type="component" value="Unassembled WGS sequence"/>
</dbReference>
<organism evidence="2 3">
    <name type="scientific">Stylosanthes scabra</name>
    <dbReference type="NCBI Taxonomy" id="79078"/>
    <lineage>
        <taxon>Eukaryota</taxon>
        <taxon>Viridiplantae</taxon>
        <taxon>Streptophyta</taxon>
        <taxon>Embryophyta</taxon>
        <taxon>Tracheophyta</taxon>
        <taxon>Spermatophyta</taxon>
        <taxon>Magnoliopsida</taxon>
        <taxon>eudicotyledons</taxon>
        <taxon>Gunneridae</taxon>
        <taxon>Pentapetalae</taxon>
        <taxon>rosids</taxon>
        <taxon>fabids</taxon>
        <taxon>Fabales</taxon>
        <taxon>Fabaceae</taxon>
        <taxon>Papilionoideae</taxon>
        <taxon>50 kb inversion clade</taxon>
        <taxon>dalbergioids sensu lato</taxon>
        <taxon>Dalbergieae</taxon>
        <taxon>Pterocarpus clade</taxon>
        <taxon>Stylosanthes</taxon>
    </lineage>
</organism>
<accession>A0ABU6VSQ6</accession>
<evidence type="ECO:0000313" key="3">
    <source>
        <dbReference type="Proteomes" id="UP001341840"/>
    </source>
</evidence>
<sequence>NRTYIPMRKTTQMGHNTTSSDLTGNSEGLLSYHQEENRVESSHLSNFYWGFIINYRSKRDKYTILASYPRTQYSTESKRNTTSILAYYPESSLLNSSSSPSSSSNSSSLSSTSS</sequence>
<protein>
    <submittedName>
        <fullName evidence="2">Uncharacterized protein</fullName>
    </submittedName>
</protein>
<keyword evidence="3" id="KW-1185">Reference proteome</keyword>
<comment type="caution">
    <text evidence="2">The sequence shown here is derived from an EMBL/GenBank/DDBJ whole genome shotgun (WGS) entry which is preliminary data.</text>
</comment>
<dbReference type="EMBL" id="JASCZI010152612">
    <property type="protein sequence ID" value="MED6176417.1"/>
    <property type="molecule type" value="Genomic_DNA"/>
</dbReference>
<feature type="region of interest" description="Disordered" evidence="1">
    <location>
        <begin position="92"/>
        <end position="114"/>
    </location>
</feature>
<name>A0ABU6VSQ6_9FABA</name>
<feature type="non-terminal residue" evidence="2">
    <location>
        <position position="1"/>
    </location>
</feature>
<evidence type="ECO:0000256" key="1">
    <source>
        <dbReference type="SAM" id="MobiDB-lite"/>
    </source>
</evidence>
<evidence type="ECO:0000313" key="2">
    <source>
        <dbReference type="EMBL" id="MED6176417.1"/>
    </source>
</evidence>
<feature type="region of interest" description="Disordered" evidence="1">
    <location>
        <begin position="1"/>
        <end position="27"/>
    </location>
</feature>
<proteinExistence type="predicted"/>
<reference evidence="2 3" key="1">
    <citation type="journal article" date="2023" name="Plants (Basel)">
        <title>Bridging the Gap: Combining Genomics and Transcriptomics Approaches to Understand Stylosanthes scabra, an Orphan Legume from the Brazilian Caatinga.</title>
        <authorList>
            <person name="Ferreira-Neto J.R.C."/>
            <person name="da Silva M.D."/>
            <person name="Binneck E."/>
            <person name="de Melo N.F."/>
            <person name="da Silva R.H."/>
            <person name="de Melo A.L.T.M."/>
            <person name="Pandolfi V."/>
            <person name="Bustamante F.O."/>
            <person name="Brasileiro-Vidal A.C."/>
            <person name="Benko-Iseppon A.M."/>
        </authorList>
    </citation>
    <scope>NUCLEOTIDE SEQUENCE [LARGE SCALE GENOMIC DNA]</scope>
    <source>
        <tissue evidence="2">Leaves</tissue>
    </source>
</reference>